<keyword evidence="2" id="KW-1185">Reference proteome</keyword>
<accession>A0ABS2GUP3</accession>
<name>A0ABS2GUP3_9BURK</name>
<dbReference type="CDD" id="cd09727">
    <property type="entry name" value="Cas6_I-E"/>
    <property type="match status" value="1"/>
</dbReference>
<dbReference type="Gene3D" id="3.30.70.1200">
    <property type="entry name" value="Crispr-associated protein, domain 1"/>
    <property type="match status" value="1"/>
</dbReference>
<gene>
    <name evidence="1" type="primary">cas6e</name>
    <name evidence="1" type="ORF">H5985_06535</name>
</gene>
<protein>
    <submittedName>
        <fullName evidence="1">Type I-E CRISPR-associated protein Cas6/Cse3/CasE</fullName>
    </submittedName>
</protein>
<dbReference type="RefSeq" id="WP_205050510.1">
    <property type="nucleotide sequence ID" value="NZ_JACJKX010000011.1"/>
</dbReference>
<dbReference type="NCBIfam" id="TIGR01907">
    <property type="entry name" value="casE_Cse3"/>
    <property type="match status" value="1"/>
</dbReference>
<evidence type="ECO:0000313" key="1">
    <source>
        <dbReference type="EMBL" id="MBM6928921.1"/>
    </source>
</evidence>
<dbReference type="Proteomes" id="UP000777002">
    <property type="component" value="Unassembled WGS sequence"/>
</dbReference>
<dbReference type="Gene3D" id="3.30.70.1210">
    <property type="entry name" value="Crispr-associated protein, domain 2"/>
    <property type="match status" value="1"/>
</dbReference>
<dbReference type="InterPro" id="IPR010179">
    <property type="entry name" value="CRISPR-assoc_prot_Cse3"/>
</dbReference>
<evidence type="ECO:0000313" key="2">
    <source>
        <dbReference type="Proteomes" id="UP000777002"/>
    </source>
</evidence>
<organism evidence="1 2">
    <name type="scientific">Parasutterella secunda</name>
    <dbReference type="NCBI Taxonomy" id="626947"/>
    <lineage>
        <taxon>Bacteria</taxon>
        <taxon>Pseudomonadati</taxon>
        <taxon>Pseudomonadota</taxon>
        <taxon>Betaproteobacteria</taxon>
        <taxon>Burkholderiales</taxon>
        <taxon>Sutterellaceae</taxon>
        <taxon>Parasutterella</taxon>
    </lineage>
</organism>
<dbReference type="Pfam" id="PF08798">
    <property type="entry name" value="CRISPR_assoc"/>
    <property type="match status" value="1"/>
</dbReference>
<reference evidence="1 2" key="1">
    <citation type="journal article" date="2021" name="Sci. Rep.">
        <title>The distribution of antibiotic resistance genes in chicken gut microbiota commensals.</title>
        <authorList>
            <person name="Juricova H."/>
            <person name="Matiasovicova J."/>
            <person name="Kubasova T."/>
            <person name="Cejkova D."/>
            <person name="Rychlik I."/>
        </authorList>
    </citation>
    <scope>NUCLEOTIDE SEQUENCE [LARGE SCALE GENOMIC DNA]</scope>
    <source>
        <strain evidence="1 2">An562</strain>
    </source>
</reference>
<dbReference type="SUPFAM" id="SSF117987">
    <property type="entry name" value="CRISPR-associated protein"/>
    <property type="match status" value="1"/>
</dbReference>
<comment type="caution">
    <text evidence="1">The sequence shown here is derived from an EMBL/GenBank/DDBJ whole genome shotgun (WGS) entry which is preliminary data.</text>
</comment>
<proteinExistence type="predicted"/>
<dbReference type="SMART" id="SM01101">
    <property type="entry name" value="CRISPR_assoc"/>
    <property type="match status" value="1"/>
</dbReference>
<sequence length="206" mass="23298">MLFLSQLTLGYKDLQVLKISDEYSIHRVIYSLFEDYRSNAEKTSSVKSGFLYAEQKSNSIERRFLILSDRAPNIRNEKIGTVITKKIPENFLKFSQYRFRLLVNPTIRDKNTGKLKPVIGETNISVWFAEKSVSSWGFATSDLNVTSIEVLNFKGKNGNLLTISRAEIEGTLTVTNFELFASSFAHGIGRAHAFGCGLLQLVPIYQ</sequence>
<dbReference type="EMBL" id="JACJKX010000011">
    <property type="protein sequence ID" value="MBM6928921.1"/>
    <property type="molecule type" value="Genomic_DNA"/>
</dbReference>